<evidence type="ECO:0000256" key="1">
    <source>
        <dbReference type="ARBA" id="ARBA00023015"/>
    </source>
</evidence>
<dbReference type="InterPro" id="IPR036390">
    <property type="entry name" value="WH_DNA-bd_sf"/>
</dbReference>
<gene>
    <name evidence="5" type="ORF">GCM10020369_00930</name>
</gene>
<name>A0ABP6SPL3_9ACTN</name>
<reference evidence="6" key="1">
    <citation type="journal article" date="2019" name="Int. J. Syst. Evol. Microbiol.">
        <title>The Global Catalogue of Microorganisms (GCM) 10K type strain sequencing project: providing services to taxonomists for standard genome sequencing and annotation.</title>
        <authorList>
            <consortium name="The Broad Institute Genomics Platform"/>
            <consortium name="The Broad Institute Genome Sequencing Center for Infectious Disease"/>
            <person name="Wu L."/>
            <person name="Ma J."/>
        </authorList>
    </citation>
    <scope>NUCLEOTIDE SEQUENCE [LARGE SCALE GENOMIC DNA]</scope>
    <source>
        <strain evidence="6">JCM 9458</strain>
    </source>
</reference>
<dbReference type="SUPFAM" id="SSF46785">
    <property type="entry name" value="Winged helix' DNA-binding domain"/>
    <property type="match status" value="1"/>
</dbReference>
<evidence type="ECO:0000256" key="3">
    <source>
        <dbReference type="ARBA" id="ARBA00023163"/>
    </source>
</evidence>
<proteinExistence type="predicted"/>
<dbReference type="EMBL" id="BAAAYN010000001">
    <property type="protein sequence ID" value="GAA3381754.1"/>
    <property type="molecule type" value="Genomic_DNA"/>
</dbReference>
<accession>A0ABP6SPL3</accession>
<keyword evidence="2" id="KW-0238">DNA-binding</keyword>
<dbReference type="SMART" id="SM00345">
    <property type="entry name" value="HTH_GNTR"/>
    <property type="match status" value="1"/>
</dbReference>
<organism evidence="5 6">
    <name type="scientific">Cryptosporangium minutisporangium</name>
    <dbReference type="NCBI Taxonomy" id="113569"/>
    <lineage>
        <taxon>Bacteria</taxon>
        <taxon>Bacillati</taxon>
        <taxon>Actinomycetota</taxon>
        <taxon>Actinomycetes</taxon>
        <taxon>Cryptosporangiales</taxon>
        <taxon>Cryptosporangiaceae</taxon>
        <taxon>Cryptosporangium</taxon>
    </lineage>
</organism>
<keyword evidence="3" id="KW-0804">Transcription</keyword>
<sequence>MTADAFRARRNRCTATDFFEHCSSIIVNMLFRIDHSSTVPLAEQIARQVRRGVVDGSLTAGERLPPARDLATALQVNMHTVLRAYAALRDDGVIEMRQGRGARVRPEANAGLIRVRELADQLTAEARRLGMTHEEIVRLIGRA</sequence>
<feature type="domain" description="HTH gntR-type" evidence="4">
    <location>
        <begin position="39"/>
        <end position="107"/>
    </location>
</feature>
<dbReference type="PANTHER" id="PTHR38445">
    <property type="entry name" value="HTH-TYPE TRANSCRIPTIONAL REPRESSOR YTRA"/>
    <property type="match status" value="1"/>
</dbReference>
<keyword evidence="6" id="KW-1185">Reference proteome</keyword>
<dbReference type="InterPro" id="IPR036388">
    <property type="entry name" value="WH-like_DNA-bd_sf"/>
</dbReference>
<dbReference type="Gene3D" id="1.10.10.10">
    <property type="entry name" value="Winged helix-like DNA-binding domain superfamily/Winged helix DNA-binding domain"/>
    <property type="match status" value="1"/>
</dbReference>
<dbReference type="PROSITE" id="PS50949">
    <property type="entry name" value="HTH_GNTR"/>
    <property type="match status" value="1"/>
</dbReference>
<evidence type="ECO:0000313" key="6">
    <source>
        <dbReference type="Proteomes" id="UP001501676"/>
    </source>
</evidence>
<protein>
    <submittedName>
        <fullName evidence="5">GntR family transcriptional regulator</fullName>
    </submittedName>
</protein>
<dbReference type="CDD" id="cd07377">
    <property type="entry name" value="WHTH_GntR"/>
    <property type="match status" value="1"/>
</dbReference>
<dbReference type="PANTHER" id="PTHR38445:SF7">
    <property type="entry name" value="GNTR-FAMILY TRANSCRIPTIONAL REGULATOR"/>
    <property type="match status" value="1"/>
</dbReference>
<dbReference type="InterPro" id="IPR000524">
    <property type="entry name" value="Tscrpt_reg_HTH_GntR"/>
</dbReference>
<comment type="caution">
    <text evidence="5">The sequence shown here is derived from an EMBL/GenBank/DDBJ whole genome shotgun (WGS) entry which is preliminary data.</text>
</comment>
<keyword evidence="1" id="KW-0805">Transcription regulation</keyword>
<evidence type="ECO:0000259" key="4">
    <source>
        <dbReference type="PROSITE" id="PS50949"/>
    </source>
</evidence>
<dbReference type="Pfam" id="PF00392">
    <property type="entry name" value="GntR"/>
    <property type="match status" value="1"/>
</dbReference>
<dbReference type="Proteomes" id="UP001501676">
    <property type="component" value="Unassembled WGS sequence"/>
</dbReference>
<evidence type="ECO:0000313" key="5">
    <source>
        <dbReference type="EMBL" id="GAA3381754.1"/>
    </source>
</evidence>
<evidence type="ECO:0000256" key="2">
    <source>
        <dbReference type="ARBA" id="ARBA00023125"/>
    </source>
</evidence>